<proteinExistence type="predicted"/>
<feature type="region of interest" description="Disordered" evidence="10">
    <location>
        <begin position="157"/>
        <end position="217"/>
    </location>
</feature>
<feature type="domain" description="SRCR" evidence="12">
    <location>
        <begin position="222"/>
        <end position="317"/>
    </location>
</feature>
<evidence type="ECO:0000256" key="2">
    <source>
        <dbReference type="ARBA" id="ARBA00022692"/>
    </source>
</evidence>
<dbReference type="PRINTS" id="PR00258">
    <property type="entry name" value="SPERACTRCPTR"/>
</dbReference>
<dbReference type="Proteomes" id="UP000438429">
    <property type="component" value="Unassembled WGS sequence"/>
</dbReference>
<evidence type="ECO:0000256" key="6">
    <source>
        <dbReference type="ARBA" id="ARBA00023157"/>
    </source>
</evidence>
<name>A0A6A4S640_SCOMX</name>
<dbReference type="Pfam" id="PF01391">
    <property type="entry name" value="Collagen"/>
    <property type="match status" value="1"/>
</dbReference>
<feature type="compositionally biased region" description="Pro residues" evidence="10">
    <location>
        <begin position="192"/>
        <end position="205"/>
    </location>
</feature>
<keyword evidence="4 11" id="KW-1133">Transmembrane helix</keyword>
<dbReference type="Gene3D" id="3.10.250.10">
    <property type="entry name" value="SRCR-like domain"/>
    <property type="match status" value="1"/>
</dbReference>
<comment type="caution">
    <text evidence="9">Lacks conserved residue(s) required for the propagation of feature annotation.</text>
</comment>
<dbReference type="AlphaFoldDB" id="A0A6A4S640"/>
<protein>
    <recommendedName>
        <fullName evidence="12">SRCR domain-containing protein</fullName>
    </recommendedName>
</protein>
<feature type="disulfide bond" evidence="9">
    <location>
        <begin position="286"/>
        <end position="296"/>
    </location>
</feature>
<dbReference type="SUPFAM" id="SSF56487">
    <property type="entry name" value="SRCR-like"/>
    <property type="match status" value="1"/>
</dbReference>
<comment type="caution">
    <text evidence="13">The sequence shown here is derived from an EMBL/GenBank/DDBJ whole genome shotgun (WGS) entry which is preliminary data.</text>
</comment>
<dbReference type="InterPro" id="IPR036772">
    <property type="entry name" value="SRCR-like_dom_sf"/>
</dbReference>
<feature type="transmembrane region" description="Helical" evidence="11">
    <location>
        <begin position="47"/>
        <end position="68"/>
    </location>
</feature>
<reference evidence="13 14" key="1">
    <citation type="submission" date="2019-06" db="EMBL/GenBank/DDBJ databases">
        <title>Draft genomes of female and male turbot (Scophthalmus maximus).</title>
        <authorList>
            <person name="Xu H."/>
            <person name="Xu X.-W."/>
            <person name="Shao C."/>
            <person name="Chen S."/>
        </authorList>
    </citation>
    <scope>NUCLEOTIDE SEQUENCE [LARGE SCALE GENOMIC DNA]</scope>
    <source>
        <strain evidence="13">Ysfricsl-2016a</strain>
        <tissue evidence="13">Blood</tissue>
    </source>
</reference>
<keyword evidence="7" id="KW-0675">Receptor</keyword>
<dbReference type="PROSITE" id="PS00420">
    <property type="entry name" value="SRCR_1"/>
    <property type="match status" value="1"/>
</dbReference>
<evidence type="ECO:0000256" key="4">
    <source>
        <dbReference type="ARBA" id="ARBA00022989"/>
    </source>
</evidence>
<keyword evidence="2 11" id="KW-0812">Transmembrane</keyword>
<evidence type="ECO:0000313" key="14">
    <source>
        <dbReference type="Proteomes" id="UP000438429"/>
    </source>
</evidence>
<dbReference type="GO" id="GO:0016020">
    <property type="term" value="C:membrane"/>
    <property type="evidence" value="ECO:0007669"/>
    <property type="project" value="UniProtKB-SubCell"/>
</dbReference>
<keyword evidence="5 11" id="KW-0472">Membrane</keyword>
<dbReference type="PANTHER" id="PTHR48071:SF18">
    <property type="entry name" value="DELETED IN MALIGNANT BRAIN TUMORS 1 PROTEIN-RELATED"/>
    <property type="match status" value="1"/>
</dbReference>
<gene>
    <name evidence="13" type="ORF">F2P81_020751</name>
</gene>
<evidence type="ECO:0000259" key="12">
    <source>
        <dbReference type="PROSITE" id="PS50287"/>
    </source>
</evidence>
<dbReference type="FunFam" id="3.10.250.10:FF:000011">
    <property type="entry name" value="Scavenger receptor class A member 5"/>
    <property type="match status" value="1"/>
</dbReference>
<evidence type="ECO:0000256" key="7">
    <source>
        <dbReference type="ARBA" id="ARBA00023170"/>
    </source>
</evidence>
<evidence type="ECO:0000256" key="10">
    <source>
        <dbReference type="SAM" id="MobiDB-lite"/>
    </source>
</evidence>
<keyword evidence="8" id="KW-0325">Glycoprotein</keyword>
<evidence type="ECO:0000313" key="13">
    <source>
        <dbReference type="EMBL" id="KAF0026014.1"/>
    </source>
</evidence>
<keyword evidence="3" id="KW-0735">Signal-anchor</keyword>
<dbReference type="EMBL" id="VEVO01000019">
    <property type="protein sequence ID" value="KAF0026014.1"/>
    <property type="molecule type" value="Genomic_DNA"/>
</dbReference>
<evidence type="ECO:0000256" key="5">
    <source>
        <dbReference type="ARBA" id="ARBA00023136"/>
    </source>
</evidence>
<dbReference type="InterPro" id="IPR001190">
    <property type="entry name" value="SRCR"/>
</dbReference>
<dbReference type="PROSITE" id="PS50287">
    <property type="entry name" value="SRCR_2"/>
    <property type="match status" value="1"/>
</dbReference>
<evidence type="ECO:0000256" key="1">
    <source>
        <dbReference type="ARBA" id="ARBA00004606"/>
    </source>
</evidence>
<accession>A0A6A4S640</accession>
<sequence length="317" mass="33954">MESSVDRPADQVSYTHSNPLFDMSFSHSELNSFHPNDLKPARPKRQWCFHVIVVYLILQTALNAFLLYKVFTLELSLHPRTEKLVDHRVPQGGAAGEDDIQTLIHNNSQETRTLRGHLWALQSQLNGLCGENGQLDSLRSDLSLLNTSTHSLEGKLTTIGLTPGPPGSPGTNGLPGHPGAPGEKGLKGAPGPTGPPGPIGPPGPPGANGVKGEPGIPADLKVRLVPGRRRGRVEVRHSGTWGTVCDDSFDTTDGNVICRMLGYQRAISTYTDATGSGDIWLDDLQCLGTESDIFDCPHSGVGNHNCQHTEDAGVECV</sequence>
<evidence type="ECO:0000256" key="3">
    <source>
        <dbReference type="ARBA" id="ARBA00022968"/>
    </source>
</evidence>
<dbReference type="InterPro" id="IPR008160">
    <property type="entry name" value="Collagen"/>
</dbReference>
<dbReference type="SMART" id="SM00202">
    <property type="entry name" value="SR"/>
    <property type="match status" value="1"/>
</dbReference>
<keyword evidence="6 9" id="KW-1015">Disulfide bond</keyword>
<comment type="subcellular location">
    <subcellularLocation>
        <location evidence="1">Membrane</location>
        <topology evidence="1">Single-pass type II membrane protein</topology>
    </subcellularLocation>
</comment>
<dbReference type="PANTHER" id="PTHR48071">
    <property type="entry name" value="SRCR DOMAIN-CONTAINING PROTEIN"/>
    <property type="match status" value="1"/>
</dbReference>
<evidence type="ECO:0000256" key="8">
    <source>
        <dbReference type="ARBA" id="ARBA00023180"/>
    </source>
</evidence>
<dbReference type="Pfam" id="PF00530">
    <property type="entry name" value="SRCR"/>
    <property type="match status" value="1"/>
</dbReference>
<organism evidence="13 14">
    <name type="scientific">Scophthalmus maximus</name>
    <name type="common">Turbot</name>
    <name type="synonym">Psetta maxima</name>
    <dbReference type="NCBI Taxonomy" id="52904"/>
    <lineage>
        <taxon>Eukaryota</taxon>
        <taxon>Metazoa</taxon>
        <taxon>Chordata</taxon>
        <taxon>Craniata</taxon>
        <taxon>Vertebrata</taxon>
        <taxon>Euteleostomi</taxon>
        <taxon>Actinopterygii</taxon>
        <taxon>Neopterygii</taxon>
        <taxon>Teleostei</taxon>
        <taxon>Neoteleostei</taxon>
        <taxon>Acanthomorphata</taxon>
        <taxon>Carangaria</taxon>
        <taxon>Pleuronectiformes</taxon>
        <taxon>Pleuronectoidei</taxon>
        <taxon>Scophthalmidae</taxon>
        <taxon>Scophthalmus</taxon>
    </lineage>
</organism>
<evidence type="ECO:0000256" key="9">
    <source>
        <dbReference type="PROSITE-ProRule" id="PRU00196"/>
    </source>
</evidence>
<evidence type="ECO:0000256" key="11">
    <source>
        <dbReference type="SAM" id="Phobius"/>
    </source>
</evidence>